<dbReference type="PANTHER" id="PTHR12338">
    <property type="entry name" value="AUTOTRANSPORTER"/>
    <property type="match status" value="1"/>
</dbReference>
<dbReference type="SMART" id="SM00710">
    <property type="entry name" value="PbH1"/>
    <property type="match status" value="11"/>
</dbReference>
<dbReference type="NCBIfam" id="TIGR01901">
    <property type="entry name" value="adhes_NPXG"/>
    <property type="match status" value="1"/>
</dbReference>
<name>A0A5U0QST5_SALER</name>
<dbReference type="SUPFAM" id="SSF51126">
    <property type="entry name" value="Pectin lyase-like"/>
    <property type="match status" value="1"/>
</dbReference>
<dbReference type="InterPro" id="IPR006626">
    <property type="entry name" value="PbH1"/>
</dbReference>
<keyword evidence="2" id="KW-0964">Secreted</keyword>
<feature type="compositionally biased region" description="Basic and acidic residues" evidence="4">
    <location>
        <begin position="2463"/>
        <end position="2473"/>
    </location>
</feature>
<dbReference type="PANTHER" id="PTHR12338:SF8">
    <property type="entry name" value="HEME_HEMOPEXIN-BINDING PROTEIN"/>
    <property type="match status" value="1"/>
</dbReference>
<reference evidence="6" key="1">
    <citation type="submission" date="2018-06" db="EMBL/GenBank/DDBJ databases">
        <authorList>
            <consortium name="PulseNet: The National Subtyping Network for Foodborne Disease Surveillance"/>
            <person name="Tarr C.L."/>
            <person name="Trees E."/>
            <person name="Katz L.S."/>
            <person name="Carleton-Romer H.A."/>
            <person name="Stroika S."/>
            <person name="Kucerova Z."/>
            <person name="Roache K.F."/>
            <person name="Sabol A.L."/>
            <person name="Besser J."/>
            <person name="Gerner-Smidt P."/>
        </authorList>
    </citation>
    <scope>NUCLEOTIDE SEQUENCE</scope>
    <source>
        <strain evidence="6">PNUSAS037973</strain>
    </source>
</reference>
<proteinExistence type="predicted"/>
<dbReference type="InterPro" id="IPR050909">
    <property type="entry name" value="Bact_Autotransporter_VF"/>
</dbReference>
<dbReference type="InterPro" id="IPR012334">
    <property type="entry name" value="Pectin_lyas_fold"/>
</dbReference>
<evidence type="ECO:0000256" key="3">
    <source>
        <dbReference type="ARBA" id="ARBA00022729"/>
    </source>
</evidence>
<feature type="domain" description="Filamentous haemagglutinin FhaB/tRNA nuclease CdiA-like TPS" evidence="5">
    <location>
        <begin position="71"/>
        <end position="183"/>
    </location>
</feature>
<sequence length="2576" mass="256148">MNRIYKLKFDKRRNELVIVSEITAGAGKEKSTGHIADLSALPPFRKLPGRLTPVALLTGLISGLLPAMVLAADLPTGGQIVGGQGSISTSGSQMTIHQQTQNMATNWHSFDIGKNNTVQFVQPDSSSVALNRVTGASGSQIMGTLKANGRVFILNPNGVLFGKGARVNVGGLVASTKHLSTADFMKGQYTLSGSGNPGAQVVNQGSLTTSKGGYIVLAGERVSNSGTVTTPSGKTVLAAGKTVTLQLDNGGLTSVSVNGSVVNALVENRGLISATDGQVYLTAKGQDMLLKTVVNNSGTVEAKGLASRGGEIVLNGGDSGVVSQSGLLLADSQTGQGGKITLEGQNIHLEGCSLTSATGKAGGGEVYAGGGWQGKDSGIRNASKVVMDKAATVDVSATENGNGGTAVLWSEDYTNFRGAVLAKGGARSGNGGKVETSSHQNLQASGDVDASARAGRGGEWLLDPTDVNIVGTGSETGIDSAIADGTDIFTPTAAGAQILNTSIVSQLNAGTNVTIKTSGVDTDGKSGNITVNADIIKNAGTDATLTLLADNNIWTKDRVSMGASTGKLNLNLLAGNTTNNASVSLGQFINISLNGGDFLAGAANAENGISLTYRNNGKIQGGNVTLNVSRGLSGYAWNARADNDLTVNGPVSASTGWGVTLGLSAGGKVAINSPGSISLQASETANGGGHVLISGDKGVSLNAANGNINLKAADNSANHVNITSTSGDISMSARGTLGLTVTDISSTGGNISLMSDNTSGTSFSFTKTNITSSGGAVTLSALSNTHGEGLLMSNSSVSAKNDISGNFSQRVEIKQGTLTSEDGNITIARGISINDTTGTNLLNTNVTAVNGTINLNGTSVSGVALNLNNVTLNATAATIKGDSSSSGTGFSLTNMSFAGALADLINVTLSSAGSAAGVVNTLDSSVVNDANRDNLLAKRIENMTSVDMGGKALFDDSTEVKKGWTGDYTLADLPGHGWIFSNTSVKAGGQVALTGVGFSNTTMDITSGGLNITQSAPLLLTNTTINVSGGVLLHSDGNLTLTGSTLNEISSGDEDVNLFAGQNMTLGGAVINASAGKLNITLQAGEKDSAMVYLKDRTTLNSNGGNITIERGNNTATNLNAMAVKINNAVLNAGATDATQPSGDILISTLNPNVNLSQSQYNNTVRNAGVALELSGNASLTGRDLVLNATQEGGNAKNLPVFLNNATLTATRDITLTGTSLPVITNTTAEDGTVTTNTSSPAAAAIELRGQGNVLTAGGNIAIENQASGGNNGIYLNGSATGKTQLTANGTITLNGSSVSGSGVQVTNAILNASRANITGSSNSGTGFSLTNSTLAGALADLVNVSLSSAGSGAGAMNVLDSSIVTTANRDNLLEKKIENMTTLEMGGSAIFDDSTKTDKGWKHNYTSADTPNGGWVFNNTTVNAGGDVDLKGAAFTNATVTVSNGNLTLDNNGPAPLTGTTITVSNGAVSVHAGAGNIDLSHGNISANGDITLKADAGSIAVSGVNATAKANITSATGNISINTKDAPKNIGLVVNNVTFSADSNISIDAVAGLAGAQIRGANFTATKGHINLNGSASWGGFDGSNAEFGGMLLYGDLLFKAGTGTTINATHASHAAAYSPPVPLVFESANITFDGGAEIDARGSYAGIVVSASNFFKPTKSQVFVKNGDVNINATLDGLAVSGPTGGWAASASGAIVFNNGYEVVSFDLDVDKGSNVTINADSSANKSGPFAAFAAATPESSAAGSHHNGFVFSGGGNISVSAVSDSADAVNLRLFNNENLTGNLAITGTSESGVGVNFDKYLSTKVSNATITGSSVSGVGVQMTAKNGSADLNGNSVSGSTATGKGGVILSGSNVTITNGTLTGNATDGNGSGISMVGGSSFILDGATVGGNAVDGSGISVNGTLTVNNGTTVDGHALGRGNGVVVSGDLTTDSGNGITISGIASSGDGVKVDGDTRLTAATLTGHTDSGVGVNIAGNLTTDNVTQVSGQAASGTGVNLGAALSGATVEGHSDAGTGVQLADDAVVTGAVLKGSSTSGDGVAVTGNVMLDDTSAAALKASSTNGSGLKLADNANVSIQTITRVTQTKKDADGHPVLGTDGKPVTETVTTQAPVTTPVTLTGTSEHGTGIATEGNVSISGIVLNGRTTADTGTGVSLGGNLTIADDISGVTAGATGNGTALVVNNASIHSDGYTDSGKDFVINASVSGNGTAIKTRGSSQLDEVVLNGEATGGGTAVELGGQVSGANITGTSDSGTAVRVTDGAGVDDTVVKGHSDSGTGLQVSGNASLNNSGLSGTTQTGTGAAVAGSLTADNASQVTGQATQSGGAGVTVDGTVTGGTVTGEATSGDAVRIADGSQLTGADIKGTSVTGTGIKTQGNVTLEGGTHLAGGSEQGAALDVSGTLNHDPDSSVTTTPDNTGNVIGHENIHEVIPVVPPVPDGDDNSQPDHLPDGDDNSQPDHLPDGDVDKPAVDNPSVPSEPVYEHEHSKSHDASLIRRAEVSSQRREEVNAQVTQRSQPARGDFHSAGTPPVPVDGYEPAAQPVDISLCDGNDCQSESLDTGKPVKGNVTSSGR</sequence>
<feature type="compositionally biased region" description="Polar residues" evidence="4">
    <location>
        <begin position="2412"/>
        <end position="2423"/>
    </location>
</feature>
<evidence type="ECO:0000256" key="1">
    <source>
        <dbReference type="ARBA" id="ARBA00004613"/>
    </source>
</evidence>
<evidence type="ECO:0000256" key="4">
    <source>
        <dbReference type="SAM" id="MobiDB-lite"/>
    </source>
</evidence>
<organism evidence="6">
    <name type="scientific">Salmonella enterica</name>
    <name type="common">Salmonella choleraesuis</name>
    <dbReference type="NCBI Taxonomy" id="28901"/>
    <lineage>
        <taxon>Bacteria</taxon>
        <taxon>Pseudomonadati</taxon>
        <taxon>Pseudomonadota</taxon>
        <taxon>Gammaproteobacteria</taxon>
        <taxon>Enterobacterales</taxon>
        <taxon>Enterobacteriaceae</taxon>
        <taxon>Salmonella</taxon>
    </lineage>
</organism>
<feature type="compositionally biased region" description="Polar residues" evidence="4">
    <location>
        <begin position="435"/>
        <end position="444"/>
    </location>
</feature>
<dbReference type="InterPro" id="IPR024973">
    <property type="entry name" value="ESPR"/>
</dbReference>
<dbReference type="Pfam" id="PF05860">
    <property type="entry name" value="TPS"/>
    <property type="match status" value="1"/>
</dbReference>
<dbReference type="GO" id="GO:0005576">
    <property type="term" value="C:extracellular region"/>
    <property type="evidence" value="ECO:0007669"/>
    <property type="project" value="UniProtKB-SubCell"/>
</dbReference>
<dbReference type="Pfam" id="PF13018">
    <property type="entry name" value="ESPR"/>
    <property type="match status" value="1"/>
</dbReference>
<dbReference type="InterPro" id="IPR008638">
    <property type="entry name" value="FhaB/CdiA-like_TPS"/>
</dbReference>
<comment type="caution">
    <text evidence="6">The sequence shown here is derived from an EMBL/GenBank/DDBJ whole genome shotgun (WGS) entry which is preliminary data.</text>
</comment>
<dbReference type="EMBL" id="AAGIRW010000085">
    <property type="protein sequence ID" value="EBO4966604.1"/>
    <property type="molecule type" value="Genomic_DNA"/>
</dbReference>
<feature type="region of interest" description="Disordered" evidence="4">
    <location>
        <begin position="426"/>
        <end position="447"/>
    </location>
</feature>
<feature type="compositionally biased region" description="Basic and acidic residues" evidence="4">
    <location>
        <begin position="2484"/>
        <end position="2511"/>
    </location>
</feature>
<protein>
    <recommendedName>
        <fullName evidence="5">Filamentous haemagglutinin FhaB/tRNA nuclease CdiA-like TPS domain-containing protein</fullName>
    </recommendedName>
</protein>
<gene>
    <name evidence="6" type="ORF">DO374_18910</name>
</gene>
<accession>A0A5U0QST5</accession>
<evidence type="ECO:0000259" key="5">
    <source>
        <dbReference type="SMART" id="SM00912"/>
    </source>
</evidence>
<dbReference type="InterPro" id="IPR011050">
    <property type="entry name" value="Pectin_lyase_fold/virulence"/>
</dbReference>
<keyword evidence="3" id="KW-0732">Signal</keyword>
<dbReference type="Gene3D" id="2.160.20.10">
    <property type="entry name" value="Single-stranded right-handed beta-helix, Pectin lyase-like"/>
    <property type="match status" value="1"/>
</dbReference>
<dbReference type="SMART" id="SM00912">
    <property type="entry name" value="Haemagg_act"/>
    <property type="match status" value="1"/>
</dbReference>
<comment type="subcellular location">
    <subcellularLocation>
        <location evidence="1">Secreted</location>
    </subcellularLocation>
</comment>
<evidence type="ECO:0000313" key="6">
    <source>
        <dbReference type="EMBL" id="EBO4966604.1"/>
    </source>
</evidence>
<evidence type="ECO:0000256" key="2">
    <source>
        <dbReference type="ARBA" id="ARBA00022525"/>
    </source>
</evidence>
<feature type="region of interest" description="Disordered" evidence="4">
    <location>
        <begin position="2403"/>
        <end position="2576"/>
    </location>
</feature>